<dbReference type="PROSITE" id="PS50112">
    <property type="entry name" value="PAS"/>
    <property type="match status" value="1"/>
</dbReference>
<dbReference type="Pfam" id="PF00563">
    <property type="entry name" value="EAL"/>
    <property type="match status" value="1"/>
</dbReference>
<evidence type="ECO:0000259" key="2">
    <source>
        <dbReference type="PROSITE" id="PS50883"/>
    </source>
</evidence>
<dbReference type="Gene3D" id="3.30.450.20">
    <property type="entry name" value="PAS domain"/>
    <property type="match status" value="1"/>
</dbReference>
<dbReference type="InterPro" id="IPR043128">
    <property type="entry name" value="Rev_trsase/Diguanyl_cyclase"/>
</dbReference>
<dbReference type="InterPro" id="IPR000014">
    <property type="entry name" value="PAS"/>
</dbReference>
<dbReference type="GO" id="GO:0006355">
    <property type="term" value="P:regulation of DNA-templated transcription"/>
    <property type="evidence" value="ECO:0007669"/>
    <property type="project" value="InterPro"/>
</dbReference>
<accession>E8LSF4</accession>
<comment type="caution">
    <text evidence="3">The sequence shown here is derived from an EMBL/GenBank/DDBJ whole genome shotgun (WGS) entry which is preliminary data.</text>
</comment>
<dbReference type="STRING" id="945543.VIBR0546_15716"/>
<gene>
    <name evidence="3" type="ORF">VIBR0546_15716</name>
</gene>
<dbReference type="SUPFAM" id="SSF141868">
    <property type="entry name" value="EAL domain-like"/>
    <property type="match status" value="1"/>
</dbReference>
<feature type="domain" description="PAS" evidence="1">
    <location>
        <begin position="127"/>
        <end position="171"/>
    </location>
</feature>
<dbReference type="AlphaFoldDB" id="E8LSF4"/>
<dbReference type="Proteomes" id="UP000004371">
    <property type="component" value="Unassembled WGS sequence"/>
</dbReference>
<dbReference type="PANTHER" id="PTHR44757:SF2">
    <property type="entry name" value="BIOFILM ARCHITECTURE MAINTENANCE PROTEIN MBAA"/>
    <property type="match status" value="1"/>
</dbReference>
<dbReference type="SMART" id="SM00052">
    <property type="entry name" value="EAL"/>
    <property type="match status" value="1"/>
</dbReference>
<dbReference type="InterPro" id="IPR046342">
    <property type="entry name" value="CBS_dom_sf"/>
</dbReference>
<dbReference type="eggNOG" id="COG2200">
    <property type="taxonomic scope" value="Bacteria"/>
</dbReference>
<dbReference type="CDD" id="cd00130">
    <property type="entry name" value="PAS"/>
    <property type="match status" value="1"/>
</dbReference>
<name>E8LSF4_9VIBR</name>
<dbReference type="Pfam" id="PF00989">
    <property type="entry name" value="PAS"/>
    <property type="match status" value="1"/>
</dbReference>
<proteinExistence type="predicted"/>
<dbReference type="Gene3D" id="3.20.20.450">
    <property type="entry name" value="EAL domain"/>
    <property type="match status" value="1"/>
</dbReference>
<dbReference type="PANTHER" id="PTHR44757">
    <property type="entry name" value="DIGUANYLATE CYCLASE DGCP"/>
    <property type="match status" value="1"/>
</dbReference>
<dbReference type="PROSITE" id="PS50883">
    <property type="entry name" value="EAL"/>
    <property type="match status" value="1"/>
</dbReference>
<dbReference type="InterPro" id="IPR052155">
    <property type="entry name" value="Biofilm_reg_signaling"/>
</dbReference>
<dbReference type="InterPro" id="IPR035965">
    <property type="entry name" value="PAS-like_dom_sf"/>
</dbReference>
<dbReference type="Gene3D" id="3.30.70.270">
    <property type="match status" value="1"/>
</dbReference>
<organism evidence="3 4">
    <name type="scientific">Vibrio brasiliensis LMG 20546</name>
    <dbReference type="NCBI Taxonomy" id="945543"/>
    <lineage>
        <taxon>Bacteria</taxon>
        <taxon>Pseudomonadati</taxon>
        <taxon>Pseudomonadota</taxon>
        <taxon>Gammaproteobacteria</taxon>
        <taxon>Vibrionales</taxon>
        <taxon>Vibrionaceae</taxon>
        <taxon>Vibrio</taxon>
        <taxon>Vibrio oreintalis group</taxon>
    </lineage>
</organism>
<evidence type="ECO:0000259" key="1">
    <source>
        <dbReference type="PROSITE" id="PS50112"/>
    </source>
</evidence>
<dbReference type="EMBL" id="AEVS01000045">
    <property type="protein sequence ID" value="EGA66401.1"/>
    <property type="molecule type" value="Genomic_DNA"/>
</dbReference>
<evidence type="ECO:0000313" key="3">
    <source>
        <dbReference type="EMBL" id="EGA66401.1"/>
    </source>
</evidence>
<dbReference type="SMART" id="SM00091">
    <property type="entry name" value="PAS"/>
    <property type="match status" value="2"/>
</dbReference>
<dbReference type="RefSeq" id="WP_006878750.1">
    <property type="nucleotide sequence ID" value="NZ_AEVS01000045.1"/>
</dbReference>
<keyword evidence="4" id="KW-1185">Reference proteome</keyword>
<dbReference type="NCBIfam" id="TIGR00229">
    <property type="entry name" value="sensory_box"/>
    <property type="match status" value="1"/>
</dbReference>
<reference evidence="3 4" key="1">
    <citation type="journal article" date="2012" name="Int. J. Syst. Evol. Microbiol.">
        <title>Vibrio caribbeanicus sp. nov., isolated from the marine sponge Scleritoderma cyanea.</title>
        <authorList>
            <person name="Hoffmann M."/>
            <person name="Monday S.R."/>
            <person name="Allard M.W."/>
            <person name="Strain E.A."/>
            <person name="Whittaker P."/>
            <person name="Naum M."/>
            <person name="McCarthy P.J."/>
            <person name="Lopez J.V."/>
            <person name="Fischer M."/>
            <person name="Brown E.W."/>
        </authorList>
    </citation>
    <scope>NUCLEOTIDE SEQUENCE [LARGE SCALE GENOMIC DNA]</scope>
    <source>
        <strain evidence="3 4">LMG 20546</strain>
    </source>
</reference>
<dbReference type="InterPro" id="IPR035919">
    <property type="entry name" value="EAL_sf"/>
</dbReference>
<evidence type="ECO:0000313" key="4">
    <source>
        <dbReference type="Proteomes" id="UP000004371"/>
    </source>
</evidence>
<dbReference type="SUPFAM" id="SSF54631">
    <property type="entry name" value="CBS-domain pair"/>
    <property type="match status" value="1"/>
</dbReference>
<protein>
    <submittedName>
        <fullName evidence="3">Uncharacterized protein</fullName>
    </submittedName>
</protein>
<feature type="domain" description="EAL" evidence="2">
    <location>
        <begin position="418"/>
        <end position="673"/>
    </location>
</feature>
<dbReference type="InterPro" id="IPR013767">
    <property type="entry name" value="PAS_fold"/>
</dbReference>
<dbReference type="InterPro" id="IPR001633">
    <property type="entry name" value="EAL_dom"/>
</dbReference>
<sequence>MNDIDKNSTLINDVVVQSKYAMYDWYINLKTQVFECDDEARTLLIGDSESDLSARTLFQLLPKSQRLIVKQAFQSAINTNQRTYAHCCLFTSQHLFTYVEIAIDRISAHELKGTLSPCLTLPAKDDAAELFYSLFENAHHGIIVADSDTRILACNHYFETLTGYLRNELVGLRTEIFNAGEHSEEYYREMWQQVHEAGFWKGIILSRHADGKAFPHELTIHKMHAGSGQVFYVGFSSDLSTELERLEDLESGGVDILTQLPSKETFLERLHQCCLDADSRHGLVVLAIQPKFLDSSVQETKRQFASYLKDNTHVVASGYLGSDCFAVCLMVDIQMEQQVASDIGRAITKLFHSFKHAQTSVALALKDGVTGVSVWNVDAIKPNQLVSHAYQALLELHSGQTRRINFYDREIHRQVERKKQIENHVLQSLEQGKIEVYFQPIVDISRRRVDKFEALCRFPGSEEFEASTQEFVEVVEELNKVVELDDLVLLAALEQLPELQAQFGEHVSLSVNRSLRSTVELSDILQRAAMILDKQNTNPALLTLEFTESAFFKSNSHNRQLLSLLRDAGVQIAVDDFGTGCASFKYLKENYFDILKIDREFIQHLSHQTRQYEIVVAVIQLAKRLDLKVVAEGVETKQELDVMYELGVEYVQGYYFSKPLPLNELSSIDDMFNYDDSKVQAAPDSIGHLAQPVPHIDPGDPLSLLYQYFSDDEVDYLPIVEDKICVGFVDRPSMNLHLTANMGTDHESNKESAYWHKPANRIMSPVVTEIEWHCPKSQVSGLVRENRPFPWCLVDEHGHFKGIVSSAAVLSYLANNNSVT</sequence>
<dbReference type="CDD" id="cd01948">
    <property type="entry name" value="EAL"/>
    <property type="match status" value="1"/>
</dbReference>
<dbReference type="SUPFAM" id="SSF55785">
    <property type="entry name" value="PYP-like sensor domain (PAS domain)"/>
    <property type="match status" value="1"/>
</dbReference>